<evidence type="ECO:0000256" key="2">
    <source>
        <dbReference type="ARBA" id="ARBA00023125"/>
    </source>
</evidence>
<dbReference type="InterPro" id="IPR009057">
    <property type="entry name" value="Homeodomain-like_sf"/>
</dbReference>
<dbReference type="InterPro" id="IPR020449">
    <property type="entry name" value="Tscrpt_reg_AraC-type_HTH"/>
</dbReference>
<dbReference type="Gene3D" id="1.10.10.60">
    <property type="entry name" value="Homeodomain-like"/>
    <property type="match status" value="2"/>
</dbReference>
<name>A0ABX5A1D8_9ENTR</name>
<dbReference type="PANTHER" id="PTHR43280:SF10">
    <property type="entry name" value="REGULATORY PROTEIN POCR"/>
    <property type="match status" value="1"/>
</dbReference>
<sequence>MRAGGNMPERSLPADQQFFADLFSGLVLNPQQLGRVWFAHCHATLPAGCFSIEWPRLDVVLRGEYGNRLVAEQKVIGQGEMLFIPAGAANMSAFEKPNMLLSIVFAPSWLGLAFLDSRSGQPVYPQRKIELPHPERGECAAMLMALTHLSASPQDQAIIQPLTLSVLHWCRKVVSTKPEPGLSRGDFLYQSICNWVQENYAGPVSRESVAALFTITPNHLSRLFSQQGTMNFVDYVRWVRMAKARTILQKYHLPVSEVAKRCGYPDSDYFCRLFRRQFGLTPGEYRARFSVTVRS</sequence>
<reference evidence="5 6" key="1">
    <citation type="submission" date="2018-02" db="EMBL/GenBank/DDBJ databases">
        <title>Lelliotia aquatilis sp. nov., isolated from drinking water.</title>
        <authorList>
            <person name="Kaempfer P."/>
            <person name="Glaeser S."/>
            <person name="Exner M."/>
            <person name="Doijad S."/>
            <person name="Chakraborty T."/>
        </authorList>
    </citation>
    <scope>NUCLEOTIDE SEQUENCE [LARGE SCALE GENOMIC DNA]</scope>
    <source>
        <strain evidence="5 6">6331-17</strain>
    </source>
</reference>
<keyword evidence="2" id="KW-0238">DNA-binding</keyword>
<keyword evidence="3" id="KW-0804">Transcription</keyword>
<evidence type="ECO:0000259" key="4">
    <source>
        <dbReference type="PROSITE" id="PS01124"/>
    </source>
</evidence>
<accession>A0ABX5A1D8</accession>
<dbReference type="EMBL" id="PQVW01000007">
    <property type="protein sequence ID" value="POZ22726.1"/>
    <property type="molecule type" value="Genomic_DNA"/>
</dbReference>
<evidence type="ECO:0000313" key="6">
    <source>
        <dbReference type="Proteomes" id="UP000237025"/>
    </source>
</evidence>
<evidence type="ECO:0000313" key="5">
    <source>
        <dbReference type="EMBL" id="POZ22726.1"/>
    </source>
</evidence>
<dbReference type="SUPFAM" id="SSF46689">
    <property type="entry name" value="Homeodomain-like"/>
    <property type="match status" value="2"/>
</dbReference>
<dbReference type="PRINTS" id="PR00032">
    <property type="entry name" value="HTHARAC"/>
</dbReference>
<feature type="domain" description="HTH araC/xylS-type" evidence="4">
    <location>
        <begin position="190"/>
        <end position="288"/>
    </location>
</feature>
<dbReference type="PANTHER" id="PTHR43280">
    <property type="entry name" value="ARAC-FAMILY TRANSCRIPTIONAL REGULATOR"/>
    <property type="match status" value="1"/>
</dbReference>
<dbReference type="SMART" id="SM00342">
    <property type="entry name" value="HTH_ARAC"/>
    <property type="match status" value="1"/>
</dbReference>
<organism evidence="5 6">
    <name type="scientific">Lelliottia aquatilis</name>
    <dbReference type="NCBI Taxonomy" id="2080838"/>
    <lineage>
        <taxon>Bacteria</taxon>
        <taxon>Pseudomonadati</taxon>
        <taxon>Pseudomonadota</taxon>
        <taxon>Gammaproteobacteria</taxon>
        <taxon>Enterobacterales</taxon>
        <taxon>Enterobacteriaceae</taxon>
        <taxon>Lelliottia</taxon>
    </lineage>
</organism>
<keyword evidence="6" id="KW-1185">Reference proteome</keyword>
<gene>
    <name evidence="5" type="ORF">C3712_11225</name>
</gene>
<evidence type="ECO:0000256" key="1">
    <source>
        <dbReference type="ARBA" id="ARBA00023015"/>
    </source>
</evidence>
<comment type="caution">
    <text evidence="5">The sequence shown here is derived from an EMBL/GenBank/DDBJ whole genome shotgun (WGS) entry which is preliminary data.</text>
</comment>
<dbReference type="Proteomes" id="UP000237025">
    <property type="component" value="Unassembled WGS sequence"/>
</dbReference>
<dbReference type="Pfam" id="PF12833">
    <property type="entry name" value="HTH_18"/>
    <property type="match status" value="1"/>
</dbReference>
<proteinExistence type="predicted"/>
<evidence type="ECO:0000256" key="3">
    <source>
        <dbReference type="ARBA" id="ARBA00023163"/>
    </source>
</evidence>
<dbReference type="PROSITE" id="PS01124">
    <property type="entry name" value="HTH_ARAC_FAMILY_2"/>
    <property type="match status" value="1"/>
</dbReference>
<dbReference type="InterPro" id="IPR018060">
    <property type="entry name" value="HTH_AraC"/>
</dbReference>
<keyword evidence="1" id="KW-0805">Transcription regulation</keyword>
<protein>
    <submittedName>
        <fullName evidence="5">AraC family transcriptional regulator</fullName>
    </submittedName>
</protein>